<feature type="signal peptide" evidence="1">
    <location>
        <begin position="1"/>
        <end position="22"/>
    </location>
</feature>
<feature type="chain" id="PRO_5021205126" description="Secreted protein" evidence="1">
    <location>
        <begin position="23"/>
        <end position="79"/>
    </location>
</feature>
<accession>A0A4Z2FFZ8</accession>
<comment type="caution">
    <text evidence="2">The sequence shown here is derived from an EMBL/GenBank/DDBJ whole genome shotgun (WGS) entry which is preliminary data.</text>
</comment>
<reference evidence="2 3" key="1">
    <citation type="submission" date="2019-03" db="EMBL/GenBank/DDBJ databases">
        <title>First draft genome of Liparis tanakae, snailfish: a comprehensive survey of snailfish specific genes.</title>
        <authorList>
            <person name="Kim W."/>
            <person name="Song I."/>
            <person name="Jeong J.-H."/>
            <person name="Kim D."/>
            <person name="Kim S."/>
            <person name="Ryu S."/>
            <person name="Song J.Y."/>
            <person name="Lee S.K."/>
        </authorList>
    </citation>
    <scope>NUCLEOTIDE SEQUENCE [LARGE SCALE GENOMIC DNA]</scope>
    <source>
        <tissue evidence="2">Muscle</tissue>
    </source>
</reference>
<evidence type="ECO:0000313" key="2">
    <source>
        <dbReference type="EMBL" id="TNN39683.1"/>
    </source>
</evidence>
<keyword evidence="3" id="KW-1185">Reference proteome</keyword>
<name>A0A4Z2FFZ8_9TELE</name>
<dbReference type="EMBL" id="SRLO01001258">
    <property type="protein sequence ID" value="TNN39683.1"/>
    <property type="molecule type" value="Genomic_DNA"/>
</dbReference>
<evidence type="ECO:0008006" key="4">
    <source>
        <dbReference type="Google" id="ProtNLM"/>
    </source>
</evidence>
<keyword evidence="1" id="KW-0732">Signal</keyword>
<dbReference type="AlphaFoldDB" id="A0A4Z2FFZ8"/>
<protein>
    <recommendedName>
        <fullName evidence="4">Secreted protein</fullName>
    </recommendedName>
</protein>
<dbReference type="Proteomes" id="UP000314294">
    <property type="component" value="Unassembled WGS sequence"/>
</dbReference>
<organism evidence="2 3">
    <name type="scientific">Liparis tanakae</name>
    <name type="common">Tanaka's snailfish</name>
    <dbReference type="NCBI Taxonomy" id="230148"/>
    <lineage>
        <taxon>Eukaryota</taxon>
        <taxon>Metazoa</taxon>
        <taxon>Chordata</taxon>
        <taxon>Craniata</taxon>
        <taxon>Vertebrata</taxon>
        <taxon>Euteleostomi</taxon>
        <taxon>Actinopterygii</taxon>
        <taxon>Neopterygii</taxon>
        <taxon>Teleostei</taxon>
        <taxon>Neoteleostei</taxon>
        <taxon>Acanthomorphata</taxon>
        <taxon>Eupercaria</taxon>
        <taxon>Perciformes</taxon>
        <taxon>Cottioidei</taxon>
        <taxon>Cottales</taxon>
        <taxon>Liparidae</taxon>
        <taxon>Liparis</taxon>
    </lineage>
</organism>
<proteinExistence type="predicted"/>
<evidence type="ECO:0000313" key="3">
    <source>
        <dbReference type="Proteomes" id="UP000314294"/>
    </source>
</evidence>
<gene>
    <name evidence="2" type="ORF">EYF80_050160</name>
</gene>
<sequence>MSDCRSLAIVSLLGAFLSVVFRSGCPPSCTHIIIIIIIDNPGEGQKKHSEWWPQKKGICSQSFSGAQSAPPDDTHSSKV</sequence>
<evidence type="ECO:0000256" key="1">
    <source>
        <dbReference type="SAM" id="SignalP"/>
    </source>
</evidence>